<dbReference type="EMBL" id="CP004044">
    <property type="protein sequence ID" value="AGC67286.1"/>
    <property type="molecule type" value="Genomic_DNA"/>
</dbReference>
<dbReference type="Proteomes" id="UP000011220">
    <property type="component" value="Chromosome"/>
</dbReference>
<proteinExistence type="predicted"/>
<gene>
    <name evidence="1" type="ordered locus">Cst_c02620</name>
</gene>
<dbReference type="KEGG" id="css:Cst_c02620"/>
<keyword evidence="2" id="KW-1185">Reference proteome</keyword>
<dbReference type="PATRIC" id="fig|1121335.3.peg.250"/>
<dbReference type="AlphaFoldDB" id="L7VLC5"/>
<evidence type="ECO:0000313" key="2">
    <source>
        <dbReference type="Proteomes" id="UP000011220"/>
    </source>
</evidence>
<name>L7VLC5_THES1</name>
<reference evidence="1 2" key="1">
    <citation type="journal article" date="2013" name="Genome Announc.">
        <title>Complete genome sequence of Clostridium stercorarium subsp. stercorarium strain DSM 8532, a thermophilic degrader of plant cell wall fibers.</title>
        <authorList>
            <person name="Poehlein A."/>
            <person name="Zverlov V.V."/>
            <person name="Daniel R."/>
            <person name="Schwarz W.H."/>
            <person name="Liebl W."/>
        </authorList>
    </citation>
    <scope>NUCLEOTIDE SEQUENCE [LARGE SCALE GENOMIC DNA]</scope>
    <source>
        <strain evidence="2">ATCC 35414 / DSM 8532 / NCIMB 11754</strain>
    </source>
</reference>
<sequence>MSGNALLNFFGIMVQYNCGIPAKSLLIFTKETGLVICKRKEK</sequence>
<protein>
    <submittedName>
        <fullName evidence="1">Uncharacterized protein</fullName>
    </submittedName>
</protein>
<evidence type="ECO:0000313" key="1">
    <source>
        <dbReference type="EMBL" id="AGC67286.1"/>
    </source>
</evidence>
<dbReference type="STRING" id="1121335.Cst_c02620"/>
<organism evidence="1 2">
    <name type="scientific">Thermoclostridium stercorarium (strain ATCC 35414 / DSM 8532 / NCIMB 11754)</name>
    <name type="common">Clostridium stercorarium</name>
    <dbReference type="NCBI Taxonomy" id="1121335"/>
    <lineage>
        <taxon>Bacteria</taxon>
        <taxon>Bacillati</taxon>
        <taxon>Bacillota</taxon>
        <taxon>Clostridia</taxon>
        <taxon>Eubacteriales</taxon>
        <taxon>Oscillospiraceae</taxon>
        <taxon>Thermoclostridium</taxon>
    </lineage>
</organism>
<accession>L7VLC5</accession>